<gene>
    <name evidence="1" type="ORF">ACFQS1_38280</name>
</gene>
<sequence>MDRNKKIDKELALDQLMQRASASIVKSLDATVDVKQRLHDLLREAGVDPALVQERSRR</sequence>
<organism evidence="1 2">
    <name type="scientific">Paractinoplanes rhizophilus</name>
    <dbReference type="NCBI Taxonomy" id="1416877"/>
    <lineage>
        <taxon>Bacteria</taxon>
        <taxon>Bacillati</taxon>
        <taxon>Actinomycetota</taxon>
        <taxon>Actinomycetes</taxon>
        <taxon>Micromonosporales</taxon>
        <taxon>Micromonosporaceae</taxon>
        <taxon>Paractinoplanes</taxon>
    </lineage>
</organism>
<reference evidence="2" key="1">
    <citation type="journal article" date="2019" name="Int. J. Syst. Evol. Microbiol.">
        <title>The Global Catalogue of Microorganisms (GCM) 10K type strain sequencing project: providing services to taxonomists for standard genome sequencing and annotation.</title>
        <authorList>
            <consortium name="The Broad Institute Genomics Platform"/>
            <consortium name="The Broad Institute Genome Sequencing Center for Infectious Disease"/>
            <person name="Wu L."/>
            <person name="Ma J."/>
        </authorList>
    </citation>
    <scope>NUCLEOTIDE SEQUENCE [LARGE SCALE GENOMIC DNA]</scope>
    <source>
        <strain evidence="2">XZYJT-10</strain>
    </source>
</reference>
<dbReference type="Proteomes" id="UP001596548">
    <property type="component" value="Unassembled WGS sequence"/>
</dbReference>
<keyword evidence="2" id="KW-1185">Reference proteome</keyword>
<accession>A0ABW2I4S6</accession>
<proteinExistence type="predicted"/>
<evidence type="ECO:0000313" key="1">
    <source>
        <dbReference type="EMBL" id="MFC7279840.1"/>
    </source>
</evidence>
<comment type="caution">
    <text evidence="1">The sequence shown here is derived from an EMBL/GenBank/DDBJ whole genome shotgun (WGS) entry which is preliminary data.</text>
</comment>
<dbReference type="EMBL" id="JBHTBJ010000062">
    <property type="protein sequence ID" value="MFC7279840.1"/>
    <property type="molecule type" value="Genomic_DNA"/>
</dbReference>
<name>A0ABW2I4S6_9ACTN</name>
<evidence type="ECO:0000313" key="2">
    <source>
        <dbReference type="Proteomes" id="UP001596548"/>
    </source>
</evidence>
<protein>
    <submittedName>
        <fullName evidence="1">Uncharacterized protein</fullName>
    </submittedName>
</protein>
<dbReference type="RefSeq" id="WP_378977553.1">
    <property type="nucleotide sequence ID" value="NZ_JBHTBJ010000062.1"/>
</dbReference>